<comment type="similarity">
    <text evidence="4 10">Belongs to the transaldolase family. Type 2 subfamily.</text>
</comment>
<dbReference type="PANTHER" id="PTHR10683">
    <property type="entry name" value="TRANSALDOLASE"/>
    <property type="match status" value="1"/>
</dbReference>
<dbReference type="Proteomes" id="UP001596222">
    <property type="component" value="Unassembled WGS sequence"/>
</dbReference>
<accession>A0ABV9ZUV2</accession>
<dbReference type="RefSeq" id="WP_382039687.1">
    <property type="nucleotide sequence ID" value="NZ_JBHSKJ010000005.1"/>
</dbReference>
<keyword evidence="6 10" id="KW-0963">Cytoplasm</keyword>
<comment type="function">
    <text evidence="1 10">Transaldolase is important for the balance of metabolites in the pentose-phosphate pathway.</text>
</comment>
<keyword evidence="9 10" id="KW-0704">Schiff base</keyword>
<evidence type="ECO:0000256" key="7">
    <source>
        <dbReference type="ARBA" id="ARBA00022679"/>
    </source>
</evidence>
<comment type="pathway">
    <text evidence="3 10">Carbohydrate degradation; pentose phosphate pathway; D-glyceraldehyde 3-phosphate and beta-D-fructose 6-phosphate from D-ribose 5-phosphate and D-xylulose 5-phosphate (non-oxidative stage): step 2/3.</text>
</comment>
<evidence type="ECO:0000256" key="9">
    <source>
        <dbReference type="ARBA" id="ARBA00023270"/>
    </source>
</evidence>
<protein>
    <recommendedName>
        <fullName evidence="5 10">Transaldolase</fullName>
        <ecNumber evidence="5 10">2.2.1.2</ecNumber>
    </recommendedName>
</protein>
<keyword evidence="7 10" id="KW-0808">Transferase</keyword>
<dbReference type="SUPFAM" id="SSF51569">
    <property type="entry name" value="Aldolase"/>
    <property type="match status" value="1"/>
</dbReference>
<dbReference type="Gene3D" id="3.20.20.70">
    <property type="entry name" value="Aldolase class I"/>
    <property type="match status" value="1"/>
</dbReference>
<evidence type="ECO:0000256" key="5">
    <source>
        <dbReference type="ARBA" id="ARBA00013151"/>
    </source>
</evidence>
<dbReference type="InterPro" id="IPR013785">
    <property type="entry name" value="Aldolase_TIM"/>
</dbReference>
<keyword evidence="12" id="KW-1185">Reference proteome</keyword>
<sequence length="333" mass="34226">MTGPLTATLDRPVRSGAPARPAVSVWIEDAGRARLTPGALRRLVHDRRVTGLACGPHVTTEELRRACAALSAAGGGPVSAELTVRGAGDAAALLGEARVLHGLVARPGLLVCVPAAPRALPAVADMLAEGIGVHVAWIGSAARYGRVLDAFRAGLERARAAGLDLSRLHTAASVPVRRIDAVVDARLDAVGGHETAALRGRAGLATARLVRRAHHDFLASPRWRALAAAGAREPRPVWSLGGPPVRSGESDILSGLAELAAPGATVALPEDALGALDGQPTVTPAGPAGGGADDLRHADARRTLSFLDWYGISAEDSAACIERRGLVRMLPGM</sequence>
<evidence type="ECO:0000313" key="11">
    <source>
        <dbReference type="EMBL" id="MFC5145204.1"/>
    </source>
</evidence>
<evidence type="ECO:0000256" key="2">
    <source>
        <dbReference type="ARBA" id="ARBA00004496"/>
    </source>
</evidence>
<dbReference type="PANTHER" id="PTHR10683:SF31">
    <property type="entry name" value="TRANSALDOLASE"/>
    <property type="match status" value="1"/>
</dbReference>
<comment type="catalytic activity">
    <reaction evidence="10">
        <text>D-sedoheptulose 7-phosphate + D-glyceraldehyde 3-phosphate = D-erythrose 4-phosphate + beta-D-fructose 6-phosphate</text>
        <dbReference type="Rhea" id="RHEA:17053"/>
        <dbReference type="ChEBI" id="CHEBI:16897"/>
        <dbReference type="ChEBI" id="CHEBI:57483"/>
        <dbReference type="ChEBI" id="CHEBI:57634"/>
        <dbReference type="ChEBI" id="CHEBI:59776"/>
        <dbReference type="EC" id="2.2.1.2"/>
    </reaction>
</comment>
<dbReference type="EC" id="2.2.1.2" evidence="5 10"/>
<comment type="subcellular location">
    <subcellularLocation>
        <location evidence="2 10">Cytoplasm</location>
    </subcellularLocation>
</comment>
<dbReference type="Pfam" id="PF00923">
    <property type="entry name" value="TAL_FSA"/>
    <property type="match status" value="1"/>
</dbReference>
<evidence type="ECO:0000256" key="1">
    <source>
        <dbReference type="ARBA" id="ARBA00003518"/>
    </source>
</evidence>
<name>A0ABV9ZUV2_9ACTN</name>
<organism evidence="11 12">
    <name type="scientific">Streptomyces aureoversilis</name>
    <dbReference type="NCBI Taxonomy" id="67277"/>
    <lineage>
        <taxon>Bacteria</taxon>
        <taxon>Bacillati</taxon>
        <taxon>Actinomycetota</taxon>
        <taxon>Actinomycetes</taxon>
        <taxon>Kitasatosporales</taxon>
        <taxon>Streptomycetaceae</taxon>
        <taxon>Streptomyces</taxon>
    </lineage>
</organism>
<evidence type="ECO:0000256" key="3">
    <source>
        <dbReference type="ARBA" id="ARBA00004857"/>
    </source>
</evidence>
<evidence type="ECO:0000256" key="4">
    <source>
        <dbReference type="ARBA" id="ARBA00008426"/>
    </source>
</evidence>
<comment type="caution">
    <text evidence="10">Lacks conserved residue(s) required for the propagation of feature annotation.</text>
</comment>
<dbReference type="EMBL" id="JBHSKJ010000005">
    <property type="protein sequence ID" value="MFC5145204.1"/>
    <property type="molecule type" value="Genomic_DNA"/>
</dbReference>
<evidence type="ECO:0000256" key="6">
    <source>
        <dbReference type="ARBA" id="ARBA00022490"/>
    </source>
</evidence>
<dbReference type="InterPro" id="IPR004732">
    <property type="entry name" value="Transaldolase_2"/>
</dbReference>
<keyword evidence="8 10" id="KW-0570">Pentose shunt</keyword>
<reference evidence="12" key="1">
    <citation type="journal article" date="2019" name="Int. J. Syst. Evol. Microbiol.">
        <title>The Global Catalogue of Microorganisms (GCM) 10K type strain sequencing project: providing services to taxonomists for standard genome sequencing and annotation.</title>
        <authorList>
            <consortium name="The Broad Institute Genomics Platform"/>
            <consortium name="The Broad Institute Genome Sequencing Center for Infectious Disease"/>
            <person name="Wu L."/>
            <person name="Ma J."/>
        </authorList>
    </citation>
    <scope>NUCLEOTIDE SEQUENCE [LARGE SCALE GENOMIC DNA]</scope>
    <source>
        <strain evidence="12">CGMCC 4.1641</strain>
    </source>
</reference>
<proteinExistence type="inferred from homology"/>
<dbReference type="InterPro" id="IPR001585">
    <property type="entry name" value="TAL/FSA"/>
</dbReference>
<comment type="caution">
    <text evidence="11">The sequence shown here is derived from an EMBL/GenBank/DDBJ whole genome shotgun (WGS) entry which is preliminary data.</text>
</comment>
<dbReference type="HAMAP" id="MF_00493">
    <property type="entry name" value="Transaldolase_2"/>
    <property type="match status" value="1"/>
</dbReference>
<evidence type="ECO:0000313" key="12">
    <source>
        <dbReference type="Proteomes" id="UP001596222"/>
    </source>
</evidence>
<evidence type="ECO:0000256" key="10">
    <source>
        <dbReference type="HAMAP-Rule" id="MF_00493"/>
    </source>
</evidence>
<gene>
    <name evidence="10" type="primary">tal</name>
    <name evidence="11" type="ORF">ACFPP6_11055</name>
</gene>
<evidence type="ECO:0000256" key="8">
    <source>
        <dbReference type="ARBA" id="ARBA00023126"/>
    </source>
</evidence>